<accession>A0A382D371</accession>
<dbReference type="AlphaFoldDB" id="A0A382D371"/>
<organism evidence="2">
    <name type="scientific">marine metagenome</name>
    <dbReference type="NCBI Taxonomy" id="408172"/>
    <lineage>
        <taxon>unclassified sequences</taxon>
        <taxon>metagenomes</taxon>
        <taxon>ecological metagenomes</taxon>
    </lineage>
</organism>
<sequence length="107" mass="11861">VVATALDIVKFGWPPRAVFMDFPLGHGGGPLFNPDKQLSIAREALEVCESLREPGKIIHLDQAWPEGDVWKTAANDQSADDVRSPRDSMPRYQFEEDRRLAEAAAGD</sequence>
<evidence type="ECO:0000256" key="1">
    <source>
        <dbReference type="SAM" id="MobiDB-lite"/>
    </source>
</evidence>
<protein>
    <submittedName>
        <fullName evidence="2">Uncharacterized protein</fullName>
    </submittedName>
</protein>
<feature type="non-terminal residue" evidence="2">
    <location>
        <position position="1"/>
    </location>
</feature>
<name>A0A382D371_9ZZZZ</name>
<feature type="region of interest" description="Disordered" evidence="1">
    <location>
        <begin position="74"/>
        <end position="107"/>
    </location>
</feature>
<evidence type="ECO:0000313" key="2">
    <source>
        <dbReference type="EMBL" id="SVB32161.1"/>
    </source>
</evidence>
<reference evidence="2" key="1">
    <citation type="submission" date="2018-05" db="EMBL/GenBank/DDBJ databases">
        <authorList>
            <person name="Lanie J.A."/>
            <person name="Ng W.-L."/>
            <person name="Kazmierczak K.M."/>
            <person name="Andrzejewski T.M."/>
            <person name="Davidsen T.M."/>
            <person name="Wayne K.J."/>
            <person name="Tettelin H."/>
            <person name="Glass J.I."/>
            <person name="Rusch D."/>
            <person name="Podicherti R."/>
            <person name="Tsui H.-C.T."/>
            <person name="Winkler M.E."/>
        </authorList>
    </citation>
    <scope>NUCLEOTIDE SEQUENCE</scope>
</reference>
<gene>
    <name evidence="2" type="ORF">METZ01_LOCUS185015</name>
</gene>
<dbReference type="EMBL" id="UINC01037128">
    <property type="protein sequence ID" value="SVB32161.1"/>
    <property type="molecule type" value="Genomic_DNA"/>
</dbReference>
<feature type="compositionally biased region" description="Basic and acidic residues" evidence="1">
    <location>
        <begin position="80"/>
        <end position="101"/>
    </location>
</feature>
<proteinExistence type="predicted"/>